<protein>
    <submittedName>
        <fullName evidence="2">Uncharacterized protein</fullName>
    </submittedName>
</protein>
<keyword evidence="3" id="KW-1185">Reference proteome</keyword>
<feature type="region of interest" description="Disordered" evidence="1">
    <location>
        <begin position="216"/>
        <end position="278"/>
    </location>
</feature>
<proteinExistence type="predicted"/>
<feature type="region of interest" description="Disordered" evidence="1">
    <location>
        <begin position="133"/>
        <end position="190"/>
    </location>
</feature>
<dbReference type="Proteomes" id="UP000291343">
    <property type="component" value="Unassembled WGS sequence"/>
</dbReference>
<feature type="compositionally biased region" description="Polar residues" evidence="1">
    <location>
        <begin position="242"/>
        <end position="253"/>
    </location>
</feature>
<dbReference type="InParanoid" id="A0A482WMN1"/>
<evidence type="ECO:0000313" key="2">
    <source>
        <dbReference type="EMBL" id="RZF34441.1"/>
    </source>
</evidence>
<sequence length="528" mass="59704">MRIRTSASWEDEKSSVTANRKVLAANGHRNAEGNYRNYQHYPEDFASANGSRQSKLDSSMLSNTSILQNYYTKKNHHVRSHVDNYYKQMSRFQPSYSFETDEYLIIQQHHTEVSQNPDETSVNSDRYMFIDSRCTHRSNNNRPNNFKEPSVKSTTKNNTSSRGSKLDVTDNNHFDSRLINGRSSSNRVRDSYRWHPSASLTIDEYKTKTEYLLSKNKQRADQKSKAKLGGLWSRSKGDDSQQRTLENVSSQRYPSGDVRTVSENVSSNYQRNNSLSSMDCRTISENASSSYQRYSSGNSDGRVLENVSNYHRYGLGNINQNIDNSLDSLDDNSSVFSNTTNNNIESFKSAPSKSSTGYYSNSSYSAGYSHQKKRSLDLESSYSDSSMHSNNSSHLNSDTNSRYQLSMTSSLEDRYQNGGIDFGLVNGFDSNNNSEQNRDVDSLKTNVANDFGGRDTERQNGAGTSSVVPVPSSTRPLGLVQQIPRPRTYYETILSAQYSSNVVPSRTGRQRYRSIKNFTSLSRPLLIG</sequence>
<evidence type="ECO:0000313" key="3">
    <source>
        <dbReference type="Proteomes" id="UP000291343"/>
    </source>
</evidence>
<feature type="compositionally biased region" description="Basic and acidic residues" evidence="1">
    <location>
        <begin position="164"/>
        <end position="176"/>
    </location>
</feature>
<evidence type="ECO:0000256" key="1">
    <source>
        <dbReference type="SAM" id="MobiDB-lite"/>
    </source>
</evidence>
<dbReference type="EMBL" id="QKKF02031507">
    <property type="protein sequence ID" value="RZF34441.1"/>
    <property type="molecule type" value="Genomic_DNA"/>
</dbReference>
<feature type="region of interest" description="Disordered" evidence="1">
    <location>
        <begin position="452"/>
        <end position="473"/>
    </location>
</feature>
<feature type="compositionally biased region" description="Polar residues" evidence="1">
    <location>
        <begin position="261"/>
        <end position="278"/>
    </location>
</feature>
<accession>A0A482WMN1</accession>
<feature type="compositionally biased region" description="Low complexity" evidence="1">
    <location>
        <begin position="152"/>
        <end position="161"/>
    </location>
</feature>
<comment type="caution">
    <text evidence="2">The sequence shown here is derived from an EMBL/GenBank/DDBJ whole genome shotgun (WGS) entry which is preliminary data.</text>
</comment>
<reference evidence="2 3" key="1">
    <citation type="journal article" date="2017" name="Gigascience">
        <title>Genome sequence of the small brown planthopper, Laodelphax striatellus.</title>
        <authorList>
            <person name="Zhu J."/>
            <person name="Jiang F."/>
            <person name="Wang X."/>
            <person name="Yang P."/>
            <person name="Bao Y."/>
            <person name="Zhao W."/>
            <person name="Wang W."/>
            <person name="Lu H."/>
            <person name="Wang Q."/>
            <person name="Cui N."/>
            <person name="Li J."/>
            <person name="Chen X."/>
            <person name="Luo L."/>
            <person name="Yu J."/>
            <person name="Kang L."/>
            <person name="Cui F."/>
        </authorList>
    </citation>
    <scope>NUCLEOTIDE SEQUENCE [LARGE SCALE GENOMIC DNA]</scope>
    <source>
        <strain evidence="2">Lst14</strain>
    </source>
</reference>
<feature type="region of interest" description="Disordered" evidence="1">
    <location>
        <begin position="339"/>
        <end position="400"/>
    </location>
</feature>
<feature type="compositionally biased region" description="Low complexity" evidence="1">
    <location>
        <begin position="378"/>
        <end position="400"/>
    </location>
</feature>
<organism evidence="2 3">
    <name type="scientific">Laodelphax striatellus</name>
    <name type="common">Small brown planthopper</name>
    <name type="synonym">Delphax striatella</name>
    <dbReference type="NCBI Taxonomy" id="195883"/>
    <lineage>
        <taxon>Eukaryota</taxon>
        <taxon>Metazoa</taxon>
        <taxon>Ecdysozoa</taxon>
        <taxon>Arthropoda</taxon>
        <taxon>Hexapoda</taxon>
        <taxon>Insecta</taxon>
        <taxon>Pterygota</taxon>
        <taxon>Neoptera</taxon>
        <taxon>Paraneoptera</taxon>
        <taxon>Hemiptera</taxon>
        <taxon>Auchenorrhyncha</taxon>
        <taxon>Fulgoroidea</taxon>
        <taxon>Delphacidae</taxon>
        <taxon>Criomorphinae</taxon>
        <taxon>Laodelphax</taxon>
    </lineage>
</organism>
<name>A0A482WMN1_LAOST</name>
<dbReference type="AlphaFoldDB" id="A0A482WMN1"/>
<gene>
    <name evidence="2" type="ORF">LSTR_LSTR012192</name>
</gene>
<feature type="compositionally biased region" description="Low complexity" evidence="1">
    <location>
        <begin position="352"/>
        <end position="369"/>
    </location>
</feature>